<dbReference type="EMBL" id="OU503041">
    <property type="protein sequence ID" value="CAI9762859.1"/>
    <property type="molecule type" value="Genomic_DNA"/>
</dbReference>
<dbReference type="GO" id="GO:0051607">
    <property type="term" value="P:defense response to virus"/>
    <property type="evidence" value="ECO:0007669"/>
    <property type="project" value="UniProtKB-ARBA"/>
</dbReference>
<feature type="domain" description="NB-ARC" evidence="7">
    <location>
        <begin position="186"/>
        <end position="340"/>
    </location>
</feature>
<keyword evidence="3" id="KW-0677">Repeat</keyword>
<dbReference type="Gene3D" id="3.80.10.10">
    <property type="entry name" value="Ribonuclease Inhibitor"/>
    <property type="match status" value="2"/>
</dbReference>
<dbReference type="InterPro" id="IPR058922">
    <property type="entry name" value="WHD_DRP"/>
</dbReference>
<evidence type="ECO:0000256" key="6">
    <source>
        <dbReference type="ARBA" id="ARBA00022840"/>
    </source>
</evidence>
<dbReference type="CDD" id="cd14798">
    <property type="entry name" value="RX-CC_like"/>
    <property type="match status" value="1"/>
</dbReference>
<evidence type="ECO:0008006" key="12">
    <source>
        <dbReference type="Google" id="ProtNLM"/>
    </source>
</evidence>
<accession>A0AAD1Z4W2</accession>
<dbReference type="InterPro" id="IPR041118">
    <property type="entry name" value="Rx_N"/>
</dbReference>
<dbReference type="Proteomes" id="UP000834106">
    <property type="component" value="Chromosome 6"/>
</dbReference>
<dbReference type="InterPro" id="IPR038005">
    <property type="entry name" value="RX-like_CC"/>
</dbReference>
<keyword evidence="5" id="KW-0611">Plant defense</keyword>
<dbReference type="PANTHER" id="PTHR36766">
    <property type="entry name" value="PLANT BROAD-SPECTRUM MILDEW RESISTANCE PROTEIN RPW8"/>
    <property type="match status" value="1"/>
</dbReference>
<feature type="domain" description="Disease resistance N-terminal" evidence="8">
    <location>
        <begin position="9"/>
        <end position="94"/>
    </location>
</feature>
<gene>
    <name evidence="10" type="ORF">FPE_LOCUS10289</name>
</gene>
<sequence>MDAAISAPVQVTLQKLLDLATPDLSLVWDFKKDLRKLDGSLKMMDCVLQDAEKREVTEEAVELWLKNLRDVTYDADHVLDEINYENMRHMVEIQNRTKIKGCLNIFSCTPPLAFRWRMARRIKDINVDLKMIEEKANTYGLQRVANYALIVPPAPETDSITVDPIVVGRQNDESEVVRQITRPVNEVLSVLPIVGMGGLGKTTLARSVFNHQHTHSHFALRIWVCVSENFDVMTLFKRILESLGKSFQGASRQAVVDRLREKLEGKRYLLVLDDLWNENREAWEDFKNTMAGINPNSGNVIMVTTRQQSVASIVRSYRDPYSLKVLTNDECWSIIRARTFGDAEVPERFEKVGKEIARKCRGLPLAANMVGGTLQGKEVDEWDSVLEIGLSNLEANPNSIEQVLKISFDRLSSPSLKKCFAYCSIFAKDSRIEKEELIQLWMAEGFLPDNPENNMESLGNTFFNILLQNSFLQEAVKDDYGNIEYCEMHDLVHDLACSVSNSESFNAEVIIADDIPKVRYLATKLLKDETRVTKEKASYLRPLFYGGQETRVMFPALERLILRHMPNLTEWAEAEVMPVAETRTCREQITYCPKLNTSHMHFPCLKELEIDTMDSDFPLTKILSSSNLTSLEKFSIRNISTLTCLPHLKGCQKYLRELIIIDCDKLRELPDDRSLQSISHQSGQKVPPSLRELGIENCTEQSGLSTEMTGCEKLISFPIDLGELPCISCLKINSCPELMSLPKGIGHLSNLTDLAIGGFSESIDFNSFQAALDGIQQSKSLWRLTLYGWEHWDSLPYQLQHLTSLKYLCLNGFGIEALPEWLGVLSSLFSLELRNFKKLRHMPSKQTMQRLTKLENLFVHRCPLLEERCREERGPDSKWSKITHIPRILGMCRHG</sequence>
<feature type="domain" description="Disease resistance protein winged helix" evidence="9">
    <location>
        <begin position="425"/>
        <end position="496"/>
    </location>
</feature>
<dbReference type="InterPro" id="IPR002182">
    <property type="entry name" value="NB-ARC"/>
</dbReference>
<dbReference type="Pfam" id="PF00931">
    <property type="entry name" value="NB-ARC"/>
    <property type="match status" value="1"/>
</dbReference>
<comment type="similarity">
    <text evidence="1">Belongs to the disease resistance NB-LRR family.</text>
</comment>
<keyword evidence="6" id="KW-0067">ATP-binding</keyword>
<evidence type="ECO:0000313" key="11">
    <source>
        <dbReference type="Proteomes" id="UP000834106"/>
    </source>
</evidence>
<dbReference type="GO" id="GO:0005524">
    <property type="term" value="F:ATP binding"/>
    <property type="evidence" value="ECO:0007669"/>
    <property type="project" value="UniProtKB-KW"/>
</dbReference>
<dbReference type="InterPro" id="IPR036388">
    <property type="entry name" value="WH-like_DNA-bd_sf"/>
</dbReference>
<dbReference type="InterPro" id="IPR042197">
    <property type="entry name" value="Apaf_helical"/>
</dbReference>
<dbReference type="InterPro" id="IPR027417">
    <property type="entry name" value="P-loop_NTPase"/>
</dbReference>
<evidence type="ECO:0000256" key="5">
    <source>
        <dbReference type="ARBA" id="ARBA00022821"/>
    </source>
</evidence>
<keyword evidence="4" id="KW-0547">Nucleotide-binding</keyword>
<dbReference type="Gene3D" id="1.10.10.10">
    <property type="entry name" value="Winged helix-like DNA-binding domain superfamily/Winged helix DNA-binding domain"/>
    <property type="match status" value="1"/>
</dbReference>
<proteinExistence type="inferred from homology"/>
<dbReference type="PANTHER" id="PTHR36766:SF70">
    <property type="entry name" value="DISEASE RESISTANCE PROTEIN RGA4"/>
    <property type="match status" value="1"/>
</dbReference>
<dbReference type="InterPro" id="IPR032675">
    <property type="entry name" value="LRR_dom_sf"/>
</dbReference>
<evidence type="ECO:0000256" key="1">
    <source>
        <dbReference type="ARBA" id="ARBA00008894"/>
    </source>
</evidence>
<dbReference type="PRINTS" id="PR00364">
    <property type="entry name" value="DISEASERSIST"/>
</dbReference>
<protein>
    <recommendedName>
        <fullName evidence="12">Disease resistance protein RGA3</fullName>
    </recommendedName>
</protein>
<dbReference type="AlphaFoldDB" id="A0AAD1Z4W2"/>
<evidence type="ECO:0000259" key="9">
    <source>
        <dbReference type="Pfam" id="PF23559"/>
    </source>
</evidence>
<dbReference type="Pfam" id="PF18052">
    <property type="entry name" value="Rx_N"/>
    <property type="match status" value="1"/>
</dbReference>
<dbReference type="Pfam" id="PF23559">
    <property type="entry name" value="WHD_DRP"/>
    <property type="match status" value="1"/>
</dbReference>
<evidence type="ECO:0000256" key="4">
    <source>
        <dbReference type="ARBA" id="ARBA00022741"/>
    </source>
</evidence>
<reference evidence="10" key="1">
    <citation type="submission" date="2023-05" db="EMBL/GenBank/DDBJ databases">
        <authorList>
            <person name="Huff M."/>
        </authorList>
    </citation>
    <scope>NUCLEOTIDE SEQUENCE</scope>
</reference>
<dbReference type="SUPFAM" id="SSF52058">
    <property type="entry name" value="L domain-like"/>
    <property type="match status" value="1"/>
</dbReference>
<keyword evidence="11" id="KW-1185">Reference proteome</keyword>
<evidence type="ECO:0000259" key="8">
    <source>
        <dbReference type="Pfam" id="PF18052"/>
    </source>
</evidence>
<name>A0AAD1Z4W2_9LAMI</name>
<dbReference type="FunFam" id="1.10.10.10:FF:000322">
    <property type="entry name" value="Probable disease resistance protein At1g63360"/>
    <property type="match status" value="1"/>
</dbReference>
<dbReference type="GO" id="GO:0043531">
    <property type="term" value="F:ADP binding"/>
    <property type="evidence" value="ECO:0007669"/>
    <property type="project" value="InterPro"/>
</dbReference>
<organism evidence="10 11">
    <name type="scientific">Fraxinus pennsylvanica</name>
    <dbReference type="NCBI Taxonomy" id="56036"/>
    <lineage>
        <taxon>Eukaryota</taxon>
        <taxon>Viridiplantae</taxon>
        <taxon>Streptophyta</taxon>
        <taxon>Embryophyta</taxon>
        <taxon>Tracheophyta</taxon>
        <taxon>Spermatophyta</taxon>
        <taxon>Magnoliopsida</taxon>
        <taxon>eudicotyledons</taxon>
        <taxon>Gunneridae</taxon>
        <taxon>Pentapetalae</taxon>
        <taxon>asterids</taxon>
        <taxon>lamiids</taxon>
        <taxon>Lamiales</taxon>
        <taxon>Oleaceae</taxon>
        <taxon>Oleeae</taxon>
        <taxon>Fraxinus</taxon>
    </lineage>
</organism>
<evidence type="ECO:0000259" key="7">
    <source>
        <dbReference type="Pfam" id="PF00931"/>
    </source>
</evidence>
<dbReference type="FunFam" id="3.40.50.300:FF:001091">
    <property type="entry name" value="Probable disease resistance protein At1g61300"/>
    <property type="match status" value="1"/>
</dbReference>
<evidence type="ECO:0000256" key="3">
    <source>
        <dbReference type="ARBA" id="ARBA00022737"/>
    </source>
</evidence>
<dbReference type="Gene3D" id="1.10.8.430">
    <property type="entry name" value="Helical domain of apoptotic protease-activating factors"/>
    <property type="match status" value="1"/>
</dbReference>
<evidence type="ECO:0000313" key="10">
    <source>
        <dbReference type="EMBL" id="CAI9762859.1"/>
    </source>
</evidence>
<dbReference type="Gene3D" id="3.40.50.300">
    <property type="entry name" value="P-loop containing nucleotide triphosphate hydrolases"/>
    <property type="match status" value="1"/>
</dbReference>
<evidence type="ECO:0000256" key="2">
    <source>
        <dbReference type="ARBA" id="ARBA00022614"/>
    </source>
</evidence>
<dbReference type="Gene3D" id="1.20.5.4130">
    <property type="match status" value="1"/>
</dbReference>
<dbReference type="SUPFAM" id="SSF52540">
    <property type="entry name" value="P-loop containing nucleoside triphosphate hydrolases"/>
    <property type="match status" value="1"/>
</dbReference>
<keyword evidence="2" id="KW-0433">Leucine-rich repeat</keyword>